<keyword evidence="10" id="KW-1185">Reference proteome</keyword>
<evidence type="ECO:0000256" key="7">
    <source>
        <dbReference type="SAM" id="MobiDB-lite"/>
    </source>
</evidence>
<evidence type="ECO:0000256" key="5">
    <source>
        <dbReference type="ARBA" id="ARBA00022840"/>
    </source>
</evidence>
<protein>
    <submittedName>
        <fullName evidence="9">CDK12</fullName>
    </submittedName>
</protein>
<organism evidence="9 10">
    <name type="scientific">Cordylochernes scorpioides</name>
    <dbReference type="NCBI Taxonomy" id="51811"/>
    <lineage>
        <taxon>Eukaryota</taxon>
        <taxon>Metazoa</taxon>
        <taxon>Ecdysozoa</taxon>
        <taxon>Arthropoda</taxon>
        <taxon>Chelicerata</taxon>
        <taxon>Arachnida</taxon>
        <taxon>Pseudoscorpiones</taxon>
        <taxon>Cheliferoidea</taxon>
        <taxon>Chernetidae</taxon>
        <taxon>Cordylochernes</taxon>
    </lineage>
</organism>
<evidence type="ECO:0000256" key="4">
    <source>
        <dbReference type="ARBA" id="ARBA00022777"/>
    </source>
</evidence>
<dbReference type="PANTHER" id="PTHR24056:SF546">
    <property type="entry name" value="CYCLIN-DEPENDENT KINASE 12"/>
    <property type="match status" value="1"/>
</dbReference>
<dbReference type="SMART" id="SM00220">
    <property type="entry name" value="S_TKc"/>
    <property type="match status" value="1"/>
</dbReference>
<dbReference type="Proteomes" id="UP001235939">
    <property type="component" value="Chromosome 13"/>
</dbReference>
<evidence type="ECO:0000256" key="2">
    <source>
        <dbReference type="ARBA" id="ARBA00022679"/>
    </source>
</evidence>
<reference evidence="9 10" key="1">
    <citation type="submission" date="2022-01" db="EMBL/GenBank/DDBJ databases">
        <title>A chromosomal length assembly of Cordylochernes scorpioides.</title>
        <authorList>
            <person name="Zeh D."/>
            <person name="Zeh J."/>
        </authorList>
    </citation>
    <scope>NUCLEOTIDE SEQUENCE [LARGE SCALE GENOMIC DNA]</scope>
    <source>
        <strain evidence="9">IN4F17</strain>
        <tissue evidence="9">Whole Body</tissue>
    </source>
</reference>
<feature type="compositionally biased region" description="Polar residues" evidence="7">
    <location>
        <begin position="28"/>
        <end position="41"/>
    </location>
</feature>
<evidence type="ECO:0000256" key="3">
    <source>
        <dbReference type="ARBA" id="ARBA00022741"/>
    </source>
</evidence>
<feature type="compositionally biased region" description="Low complexity" evidence="7">
    <location>
        <begin position="1"/>
        <end position="25"/>
    </location>
</feature>
<feature type="compositionally biased region" description="Basic residues" evidence="7">
    <location>
        <begin position="120"/>
        <end position="131"/>
    </location>
</feature>
<feature type="region of interest" description="Disordered" evidence="7">
    <location>
        <begin position="1"/>
        <end position="63"/>
    </location>
</feature>
<accession>A0ABY6L3R7</accession>
<keyword evidence="3 6" id="KW-0547">Nucleotide-binding</keyword>
<evidence type="ECO:0000313" key="10">
    <source>
        <dbReference type="Proteomes" id="UP001235939"/>
    </source>
</evidence>
<keyword evidence="4" id="KW-0418">Kinase</keyword>
<keyword evidence="5 6" id="KW-0067">ATP-binding</keyword>
<feature type="compositionally biased region" description="Low complexity" evidence="7">
    <location>
        <begin position="42"/>
        <end position="55"/>
    </location>
</feature>
<feature type="binding site" evidence="6">
    <location>
        <position position="378"/>
    </location>
    <ligand>
        <name>ATP</name>
        <dbReference type="ChEBI" id="CHEBI:30616"/>
    </ligand>
</feature>
<dbReference type="SUPFAM" id="SSF56112">
    <property type="entry name" value="Protein kinase-like (PK-like)"/>
    <property type="match status" value="2"/>
</dbReference>
<gene>
    <name evidence="9" type="ORF">LAZ67_13000422</name>
</gene>
<evidence type="ECO:0000256" key="1">
    <source>
        <dbReference type="ARBA" id="ARBA00022527"/>
    </source>
</evidence>
<feature type="region of interest" description="Disordered" evidence="7">
    <location>
        <begin position="220"/>
        <end position="336"/>
    </location>
</feature>
<sequence length="436" mass="46644">MGKNAVSSSGGVKGKSAASSPGGVSRKNAVSNQGGASSKSAVSSPGGVKGNKSGSSPGGVKGKVAVSSPVWVEAQPEPVVASPPQRKGIKDLPLPPGIKEEDIMLSPEPDAKSPSVKTSPVRRRPHCRSHKKPTESESRYPAGWGDRCIDQFDIICQIGEGTYGQVYKAKECDKNELVALKKVRLENEKEGFPITAVREIKILRQLCHPSIVNLTCAVSRPGGVRNKSTMSNPGGVRGQWSKDKTVEADEAEEDDDESSSSGSPSSPEAAAQPEPVVASPPQRKGIKDLPLPPGIKEEDIMLSPEPDAKSPSVKTSPVRRRPHCRSHKKPTESESRYPAGWGDRCIDQFDIICQIGEGTYGQVYKAKECDKNELVALKKVRLENEKEGFPITAVREIKILRQLCHPSIVNLTCAVSRPGGVRNKSTMSNPGGVRGQ</sequence>
<proteinExistence type="predicted"/>
<dbReference type="InterPro" id="IPR000719">
    <property type="entry name" value="Prot_kinase_dom"/>
</dbReference>
<feature type="compositionally biased region" description="Low complexity" evidence="7">
    <location>
        <begin position="259"/>
        <end position="281"/>
    </location>
</feature>
<evidence type="ECO:0000256" key="6">
    <source>
        <dbReference type="PROSITE-ProRule" id="PRU10141"/>
    </source>
</evidence>
<dbReference type="PANTHER" id="PTHR24056">
    <property type="entry name" value="CELL DIVISION PROTEIN KINASE"/>
    <property type="match status" value="1"/>
</dbReference>
<dbReference type="PROSITE" id="PS50011">
    <property type="entry name" value="PROTEIN_KINASE_DOM"/>
    <property type="match status" value="1"/>
</dbReference>
<feature type="domain" description="Protein kinase" evidence="8">
    <location>
        <begin position="349"/>
        <end position="436"/>
    </location>
</feature>
<feature type="region of interest" description="Disordered" evidence="7">
    <location>
        <begin position="76"/>
        <end position="139"/>
    </location>
</feature>
<dbReference type="PROSITE" id="PS00107">
    <property type="entry name" value="PROTEIN_KINASE_ATP"/>
    <property type="match status" value="1"/>
</dbReference>
<dbReference type="Pfam" id="PF00069">
    <property type="entry name" value="Pkinase"/>
    <property type="match status" value="2"/>
</dbReference>
<name>A0ABY6L3R7_9ARAC</name>
<dbReference type="InterPro" id="IPR017441">
    <property type="entry name" value="Protein_kinase_ATP_BS"/>
</dbReference>
<dbReference type="InterPro" id="IPR011009">
    <property type="entry name" value="Kinase-like_dom_sf"/>
</dbReference>
<keyword evidence="2" id="KW-0808">Transferase</keyword>
<feature type="compositionally biased region" description="Basic residues" evidence="7">
    <location>
        <begin position="317"/>
        <end position="328"/>
    </location>
</feature>
<dbReference type="Gene3D" id="3.30.200.20">
    <property type="entry name" value="Phosphorylase Kinase, domain 1"/>
    <property type="match status" value="2"/>
</dbReference>
<keyword evidence="1" id="KW-0723">Serine/threonine-protein kinase</keyword>
<dbReference type="EMBL" id="CP092875">
    <property type="protein sequence ID" value="UYV75504.1"/>
    <property type="molecule type" value="Genomic_DNA"/>
</dbReference>
<evidence type="ECO:0000259" key="8">
    <source>
        <dbReference type="PROSITE" id="PS50011"/>
    </source>
</evidence>
<dbReference type="InterPro" id="IPR050108">
    <property type="entry name" value="CDK"/>
</dbReference>
<evidence type="ECO:0000313" key="9">
    <source>
        <dbReference type="EMBL" id="UYV75504.1"/>
    </source>
</evidence>
<feature type="compositionally biased region" description="Acidic residues" evidence="7">
    <location>
        <begin position="248"/>
        <end position="258"/>
    </location>
</feature>